<evidence type="ECO:0000256" key="5">
    <source>
        <dbReference type="ARBA" id="ARBA00023136"/>
    </source>
</evidence>
<proteinExistence type="predicted"/>
<dbReference type="OrthoDB" id="9810134at2"/>
<evidence type="ECO:0000259" key="8">
    <source>
        <dbReference type="PROSITE" id="PS50893"/>
    </source>
</evidence>
<evidence type="ECO:0000256" key="3">
    <source>
        <dbReference type="ARBA" id="ARBA00022692"/>
    </source>
</evidence>
<keyword evidence="10" id="KW-0067">ATP-binding</keyword>
<gene>
    <name evidence="10" type="ORF">GL279_11940</name>
</gene>
<dbReference type="Gene3D" id="3.40.50.300">
    <property type="entry name" value="P-loop containing nucleotide triphosphate hydrolases"/>
    <property type="match status" value="1"/>
</dbReference>
<dbReference type="InterPro" id="IPR011527">
    <property type="entry name" value="ABC1_TM_dom"/>
</dbReference>
<evidence type="ECO:0000256" key="4">
    <source>
        <dbReference type="ARBA" id="ARBA00022989"/>
    </source>
</evidence>
<evidence type="ECO:0000256" key="6">
    <source>
        <dbReference type="SAM" id="MobiDB-lite"/>
    </source>
</evidence>
<dbReference type="Pfam" id="PF06472">
    <property type="entry name" value="ABC_membrane_2"/>
    <property type="match status" value="1"/>
</dbReference>
<feature type="compositionally biased region" description="Pro residues" evidence="6">
    <location>
        <begin position="592"/>
        <end position="602"/>
    </location>
</feature>
<keyword evidence="4 7" id="KW-1133">Transmembrane helix</keyword>
<dbReference type="GO" id="GO:0005524">
    <property type="term" value="F:ATP binding"/>
    <property type="evidence" value="ECO:0007669"/>
    <property type="project" value="UniProtKB-KW"/>
</dbReference>
<protein>
    <submittedName>
        <fullName evidence="10">ATP-binding cassette domain-containing protein</fullName>
    </submittedName>
</protein>
<name>A0A844H6W0_9RHOB</name>
<evidence type="ECO:0000259" key="9">
    <source>
        <dbReference type="PROSITE" id="PS50929"/>
    </source>
</evidence>
<dbReference type="InterPro" id="IPR027417">
    <property type="entry name" value="P-loop_NTPase"/>
</dbReference>
<feature type="domain" description="ABC transporter" evidence="8">
    <location>
        <begin position="382"/>
        <end position="602"/>
    </location>
</feature>
<dbReference type="PROSITE" id="PS50929">
    <property type="entry name" value="ABC_TM1F"/>
    <property type="match status" value="1"/>
</dbReference>
<evidence type="ECO:0000313" key="11">
    <source>
        <dbReference type="Proteomes" id="UP000442533"/>
    </source>
</evidence>
<feature type="domain" description="ABC transmembrane type-1" evidence="9">
    <location>
        <begin position="53"/>
        <end position="344"/>
    </location>
</feature>
<dbReference type="EMBL" id="WMIF01000015">
    <property type="protein sequence ID" value="MTH35313.1"/>
    <property type="molecule type" value="Genomic_DNA"/>
</dbReference>
<keyword evidence="2" id="KW-0813">Transport</keyword>
<dbReference type="Gene3D" id="1.20.1560.10">
    <property type="entry name" value="ABC transporter type 1, transmembrane domain"/>
    <property type="match status" value="1"/>
</dbReference>
<dbReference type="RefSeq" id="WP_155064864.1">
    <property type="nucleotide sequence ID" value="NZ_WMIF01000015.1"/>
</dbReference>
<dbReference type="PANTHER" id="PTHR11384">
    <property type="entry name" value="ATP-BINDING CASSETTE, SUB-FAMILY D MEMBER"/>
    <property type="match status" value="1"/>
</dbReference>
<accession>A0A844H6W0</accession>
<comment type="subcellular location">
    <subcellularLocation>
        <location evidence="1">Cell membrane</location>
        <topology evidence="1">Multi-pass membrane protein</topology>
    </subcellularLocation>
</comment>
<keyword evidence="11" id="KW-1185">Reference proteome</keyword>
<dbReference type="GO" id="GO:0140359">
    <property type="term" value="F:ABC-type transporter activity"/>
    <property type="evidence" value="ECO:0007669"/>
    <property type="project" value="InterPro"/>
</dbReference>
<dbReference type="Pfam" id="PF00005">
    <property type="entry name" value="ABC_tran"/>
    <property type="match status" value="1"/>
</dbReference>
<dbReference type="PROSITE" id="PS50893">
    <property type="entry name" value="ABC_TRANSPORTER_2"/>
    <property type="match status" value="1"/>
</dbReference>
<dbReference type="SUPFAM" id="SSF90123">
    <property type="entry name" value="ABC transporter transmembrane region"/>
    <property type="match status" value="1"/>
</dbReference>
<keyword evidence="3 7" id="KW-0812">Transmembrane</keyword>
<comment type="caution">
    <text evidence="10">The sequence shown here is derived from an EMBL/GenBank/DDBJ whole genome shotgun (WGS) entry which is preliminary data.</text>
</comment>
<dbReference type="GO" id="GO:0005886">
    <property type="term" value="C:plasma membrane"/>
    <property type="evidence" value="ECO:0007669"/>
    <property type="project" value="UniProtKB-SubCell"/>
</dbReference>
<evidence type="ECO:0000256" key="2">
    <source>
        <dbReference type="ARBA" id="ARBA00022448"/>
    </source>
</evidence>
<evidence type="ECO:0000256" key="1">
    <source>
        <dbReference type="ARBA" id="ARBA00004651"/>
    </source>
</evidence>
<feature type="transmembrane region" description="Helical" evidence="7">
    <location>
        <begin position="161"/>
        <end position="180"/>
    </location>
</feature>
<feature type="region of interest" description="Disordered" evidence="6">
    <location>
        <begin position="581"/>
        <end position="602"/>
    </location>
</feature>
<dbReference type="InterPro" id="IPR003439">
    <property type="entry name" value="ABC_transporter-like_ATP-bd"/>
</dbReference>
<reference evidence="10 11" key="1">
    <citation type="submission" date="2019-11" db="EMBL/GenBank/DDBJ databases">
        <authorList>
            <person name="Dong K."/>
        </authorList>
    </citation>
    <scope>NUCLEOTIDE SEQUENCE [LARGE SCALE GENOMIC DNA]</scope>
    <source>
        <strain evidence="10 11">JCM 17370</strain>
    </source>
</reference>
<feature type="transmembrane region" description="Helical" evidence="7">
    <location>
        <begin position="79"/>
        <end position="104"/>
    </location>
</feature>
<keyword evidence="5 7" id="KW-0472">Membrane</keyword>
<dbReference type="PANTHER" id="PTHR11384:SF59">
    <property type="entry name" value="LYSOSOMAL COBALAMIN TRANSPORTER ABCD4"/>
    <property type="match status" value="1"/>
</dbReference>
<feature type="transmembrane region" description="Helical" evidence="7">
    <location>
        <begin position="200"/>
        <end position="220"/>
    </location>
</feature>
<evidence type="ECO:0000256" key="7">
    <source>
        <dbReference type="SAM" id="Phobius"/>
    </source>
</evidence>
<dbReference type="InterPro" id="IPR036640">
    <property type="entry name" value="ABC1_TM_sf"/>
</dbReference>
<keyword evidence="10" id="KW-0547">Nucleotide-binding</keyword>
<dbReference type="Proteomes" id="UP000442533">
    <property type="component" value="Unassembled WGS sequence"/>
</dbReference>
<feature type="transmembrane region" description="Helical" evidence="7">
    <location>
        <begin position="40"/>
        <end position="59"/>
    </location>
</feature>
<dbReference type="AlphaFoldDB" id="A0A844H6W0"/>
<dbReference type="SUPFAM" id="SSF52540">
    <property type="entry name" value="P-loop containing nucleoside triphosphate hydrolases"/>
    <property type="match status" value="1"/>
</dbReference>
<evidence type="ECO:0000313" key="10">
    <source>
        <dbReference type="EMBL" id="MTH35313.1"/>
    </source>
</evidence>
<feature type="transmembrane region" description="Helical" evidence="7">
    <location>
        <begin position="285"/>
        <end position="309"/>
    </location>
</feature>
<sequence length="602" mass="66244">MTEAEAAAGAAPRDMDAPTLRAQLAAMGEAFWTSRQRNGLFALALCIVAVIGATAWFQIRLNAWNQPFYDALTRRDLPAFVQQLWVFAQLALVLLALNVTQAWLREMSKLLLRKGLVHDLLSEWMLPQRAFRLSNAGSIGENPDQRIAADAQQLTELTTNLGMGLLQASLLLASFIGVLWELSSGMFVRIGDMVIAPPGFMVWCALLYAAIASLASWLVGRPLIRLDSERYAREAQLRFALVRVNEDLEGIALFGGEAAERTRLRRSFSSVLTVMRQLVGANTRLTWVTAGYGWFTLVAPILVAAPSYFAGRMSFGELMMIVGAFNQVQSSLRWFVDNFSSIADWQATLLRVAAFREALRDMDRRVRHAAHLELSESRDDTIRLSDVAIASSAGTVRLMPAQVQLAPGERVLVLARHGAGKTLFFRAISGLWPWGSGRIERPNGGRVMFLPQRAYVPPGSLRASVSYPSPASAFKDAEIRAAMQAVGLDRLVPALDRQERWDRQLAENEKQLLCFARLLLHRPRWAVIDDVPDRLDPESRRRVLQLLDGPLAGMGVVLIGSTLPEGGNFGCRLELVMQAAAADPAGDESPADPGPPAPRAPT</sequence>
<organism evidence="10 11">
    <name type="scientific">Paracoccus limosus</name>
    <dbReference type="NCBI Taxonomy" id="913252"/>
    <lineage>
        <taxon>Bacteria</taxon>
        <taxon>Pseudomonadati</taxon>
        <taxon>Pseudomonadota</taxon>
        <taxon>Alphaproteobacteria</taxon>
        <taxon>Rhodobacterales</taxon>
        <taxon>Paracoccaceae</taxon>
        <taxon>Paracoccus</taxon>
    </lineage>
</organism>
<dbReference type="InterPro" id="IPR050835">
    <property type="entry name" value="ABC_transporter_sub-D"/>
</dbReference>
<dbReference type="GO" id="GO:0016887">
    <property type="term" value="F:ATP hydrolysis activity"/>
    <property type="evidence" value="ECO:0007669"/>
    <property type="project" value="InterPro"/>
</dbReference>